<evidence type="ECO:0000256" key="3">
    <source>
        <dbReference type="ARBA" id="ARBA00013194"/>
    </source>
</evidence>
<dbReference type="Gene3D" id="3.30.420.40">
    <property type="match status" value="2"/>
</dbReference>
<feature type="region of interest" description="Disordered" evidence="11">
    <location>
        <begin position="437"/>
        <end position="603"/>
    </location>
</feature>
<evidence type="ECO:0000256" key="1">
    <source>
        <dbReference type="ARBA" id="ARBA00000971"/>
    </source>
</evidence>
<dbReference type="InterPro" id="IPR029000">
    <property type="entry name" value="Cyclophilin-like_dom_sf"/>
</dbReference>
<dbReference type="InterPro" id="IPR012677">
    <property type="entry name" value="Nucleotide-bd_a/b_plait_sf"/>
</dbReference>
<dbReference type="CDD" id="cd10210">
    <property type="entry name" value="ASKHA_NBD_Arp6"/>
    <property type="match status" value="1"/>
</dbReference>
<comment type="similarity">
    <text evidence="10">Belongs to the actin family.</text>
</comment>
<dbReference type="SMART" id="SM00360">
    <property type="entry name" value="RRM"/>
    <property type="match status" value="1"/>
</dbReference>
<dbReference type="InterPro" id="IPR043129">
    <property type="entry name" value="ATPase_NBD"/>
</dbReference>
<evidence type="ECO:0000256" key="4">
    <source>
        <dbReference type="ARBA" id="ARBA00022884"/>
    </source>
</evidence>
<dbReference type="PROSITE" id="PS50102">
    <property type="entry name" value="RRM"/>
    <property type="match status" value="1"/>
</dbReference>
<feature type="compositionally biased region" description="Basic and acidic residues" evidence="11">
    <location>
        <begin position="479"/>
        <end position="590"/>
    </location>
</feature>
<evidence type="ECO:0000256" key="10">
    <source>
        <dbReference type="RuleBase" id="RU000487"/>
    </source>
</evidence>
<evidence type="ECO:0000313" key="16">
    <source>
        <dbReference type="Proteomes" id="UP000823674"/>
    </source>
</evidence>
<dbReference type="SUPFAM" id="SSF50891">
    <property type="entry name" value="Cyclophilin-like"/>
    <property type="match status" value="1"/>
</dbReference>
<keyword evidence="8" id="KW-0863">Zinc-finger</keyword>
<dbReference type="Gene3D" id="3.90.640.10">
    <property type="entry name" value="Actin, Chain A, domain 4"/>
    <property type="match status" value="1"/>
</dbReference>
<comment type="caution">
    <text evidence="15">The sequence shown here is derived from an EMBL/GenBank/DDBJ whole genome shotgun (WGS) entry which is preliminary data.</text>
</comment>
<dbReference type="PROSITE" id="PS50072">
    <property type="entry name" value="CSA_PPIASE_2"/>
    <property type="match status" value="1"/>
</dbReference>
<dbReference type="Pfam" id="PF00160">
    <property type="entry name" value="Pro_isomerase"/>
    <property type="match status" value="1"/>
</dbReference>
<name>A0ABQ7LM96_BRACM</name>
<keyword evidence="7" id="KW-0539">Nucleus</keyword>
<proteinExistence type="inferred from homology"/>
<evidence type="ECO:0000256" key="6">
    <source>
        <dbReference type="ARBA" id="ARBA00023235"/>
    </source>
</evidence>
<reference evidence="15 16" key="1">
    <citation type="submission" date="2021-03" db="EMBL/GenBank/DDBJ databases">
        <authorList>
            <person name="King G.J."/>
            <person name="Bancroft I."/>
            <person name="Baten A."/>
            <person name="Bloomfield J."/>
            <person name="Borpatragohain P."/>
            <person name="He Z."/>
            <person name="Irish N."/>
            <person name="Irwin J."/>
            <person name="Liu K."/>
            <person name="Mauleon R.P."/>
            <person name="Moore J."/>
            <person name="Morris R."/>
            <person name="Ostergaard L."/>
            <person name="Wang B."/>
            <person name="Wells R."/>
        </authorList>
    </citation>
    <scope>NUCLEOTIDE SEQUENCE [LARGE SCALE GENOMIC DNA]</scope>
    <source>
        <strain evidence="15">R-o-18</strain>
        <tissue evidence="15">Leaf</tissue>
    </source>
</reference>
<evidence type="ECO:0000259" key="14">
    <source>
        <dbReference type="PROSITE" id="PS50158"/>
    </source>
</evidence>
<evidence type="ECO:0000256" key="9">
    <source>
        <dbReference type="PROSITE-ProRule" id="PRU00176"/>
    </source>
</evidence>
<dbReference type="InterPro" id="IPR035542">
    <property type="entry name" value="CRIP"/>
</dbReference>
<feature type="domain" description="RRM" evidence="13">
    <location>
        <begin position="310"/>
        <end position="388"/>
    </location>
</feature>
<dbReference type="PANTHER" id="PTHR45843:SF1">
    <property type="entry name" value="PEPTIDYL-PROLYL CIS-TRANS ISOMERASE-LIKE 4"/>
    <property type="match status" value="1"/>
</dbReference>
<dbReference type="InterPro" id="IPR035538">
    <property type="entry name" value="Cyclophilin_PPIL4"/>
</dbReference>
<dbReference type="Gene3D" id="2.30.36.70">
    <property type="entry name" value="Actin, Chain A, domain 2"/>
    <property type="match status" value="1"/>
</dbReference>
<dbReference type="InterPro" id="IPR035979">
    <property type="entry name" value="RBD_domain_sf"/>
</dbReference>
<dbReference type="PRINTS" id="PR00153">
    <property type="entry name" value="CSAPPISMRASE"/>
</dbReference>
<dbReference type="Pfam" id="PF00098">
    <property type="entry name" value="zf-CCHC"/>
    <property type="match status" value="1"/>
</dbReference>
<organism evidence="15 16">
    <name type="scientific">Brassica rapa subsp. trilocularis</name>
    <dbReference type="NCBI Taxonomy" id="1813537"/>
    <lineage>
        <taxon>Eukaryota</taxon>
        <taxon>Viridiplantae</taxon>
        <taxon>Streptophyta</taxon>
        <taxon>Embryophyta</taxon>
        <taxon>Tracheophyta</taxon>
        <taxon>Spermatophyta</taxon>
        <taxon>Magnoliopsida</taxon>
        <taxon>eudicotyledons</taxon>
        <taxon>Gunneridae</taxon>
        <taxon>Pentapetalae</taxon>
        <taxon>rosids</taxon>
        <taxon>malvids</taxon>
        <taxon>Brassicales</taxon>
        <taxon>Brassicaceae</taxon>
        <taxon>Brassiceae</taxon>
        <taxon>Brassica</taxon>
    </lineage>
</organism>
<dbReference type="InterPro" id="IPR001878">
    <property type="entry name" value="Znf_CCHC"/>
</dbReference>
<dbReference type="Proteomes" id="UP000823674">
    <property type="component" value="Chromosome A08"/>
</dbReference>
<evidence type="ECO:0000256" key="11">
    <source>
        <dbReference type="SAM" id="MobiDB-lite"/>
    </source>
</evidence>
<protein>
    <recommendedName>
        <fullName evidence="3">peptidylprolyl isomerase</fullName>
        <ecNumber evidence="3">5.2.1.8</ecNumber>
    </recommendedName>
</protein>
<evidence type="ECO:0000259" key="13">
    <source>
        <dbReference type="PROSITE" id="PS50102"/>
    </source>
</evidence>
<dbReference type="InterPro" id="IPR004000">
    <property type="entry name" value="Actin"/>
</dbReference>
<evidence type="ECO:0000256" key="2">
    <source>
        <dbReference type="ARBA" id="ARBA00004123"/>
    </source>
</evidence>
<dbReference type="CDD" id="cd12235">
    <property type="entry name" value="RRM_PPIL4"/>
    <property type="match status" value="1"/>
</dbReference>
<evidence type="ECO:0000259" key="12">
    <source>
        <dbReference type="PROSITE" id="PS50072"/>
    </source>
</evidence>
<dbReference type="InterPro" id="IPR000504">
    <property type="entry name" value="RRM_dom"/>
</dbReference>
<accession>A0ABQ7LM96</accession>
<dbReference type="PROSITE" id="PS50158">
    <property type="entry name" value="ZF_CCHC"/>
    <property type="match status" value="1"/>
</dbReference>
<keyword evidence="16" id="KW-1185">Reference proteome</keyword>
<feature type="domain" description="PPIase cyclophilin-type" evidence="12">
    <location>
        <begin position="74"/>
        <end position="228"/>
    </location>
</feature>
<dbReference type="InterPro" id="IPR002130">
    <property type="entry name" value="Cyclophilin-type_PPIase_dom"/>
</dbReference>
<keyword evidence="8" id="KW-0862">Zinc</keyword>
<keyword evidence="4 9" id="KW-0694">RNA-binding</keyword>
<dbReference type="SMART" id="SM00268">
    <property type="entry name" value="ACTIN"/>
    <property type="match status" value="1"/>
</dbReference>
<comment type="subcellular location">
    <subcellularLocation>
        <location evidence="2">Nucleus</location>
    </subcellularLocation>
</comment>
<evidence type="ECO:0000256" key="7">
    <source>
        <dbReference type="ARBA" id="ARBA00023242"/>
    </source>
</evidence>
<sequence>MRKITHPRLDLRRCVGVNVEVAFIPSVSILLPKTKPNLIDLLSRTFSEKDEKSTRPPLRPPFRTKTTMSVLIVTSLGDIVIDLHSSKCPLTCKNFLKLCKIKYYNGCLFHTVQKDFTAQTGDPTGTGLGGDSIYKFLYGEQARFFGDEIHLDLKHSKTGTVAMASAGENLNASQFYFTLRDDLDYLDGKHTVFGEIAEGLDTLTRINEAYVDAKNRPYKNIRIKHTYILEDPFEDPTQLAVMIPDASPEGKPKEEVEVDVRLEDDWVPMDEQLGAHELEEIIRAKAAHSSAVVLESIGDIPEAEVKPPENVLFVCKLNPVTEDEDLHTIFSRFGTVISADVIRDFKTGDSLCYAFIEFEEKAACEQAYNKMDNALIDDRRIHVDFSQSVSKLWSQFRQKDSQKGKGNGCFKCGSTDHVAKDCVGGGNQASKFIVKDQNRQHGGGEGYDMVFEGDIAERPKREKSHDKDKIRRRSPHGYGEGKRQDRDEGRSPGGYDEGKRRDKDEGRSGRVYGEGKRRDREEGDREDKAASKYDGRRHDREDVRERDRRYDDGGSREKKQRERESREDEERRRRRRHEEMRDDRWSDKGRRRERRDRKPTNGLLQVTSIEEETNNRRRLEMSNNIVVLDNGGGLIKAGQGGERDPLVVIPNCLVKPLSSKKFIFPPPLSDLDVDIDLTSAAVRRPIDRGYLINPDLQRDIWSHLFSSLLRITPTSSSLLLTEPPLSIPSVQRATDELVFEDFGFSSLYLANPQSLVHLYEASRQPGSILSRTQCSLVVDCGFSFTHAVPVLHNFTLNYAVKRIDLGGKAFTNYLKELVSYRSINVMDQTFLMDDAKEKLCFVSLDLHRDLNLARERRTGNVIKSTYVLPDGVTHTKGYVKDPQSAKSFLTLGLSDGGANTVMDKVEGEKKKADMNKNEIDLTNERFLVPETLFQPADLGMNQAGLAECIVRAVSSCHSYLQPVLYQSIILTGGSTLFPQLKERLERELRPLVPDHFDVKITTQEDPILGVWRGGSLLASSPDFESMCVTKAEYEELGSARCRRRFFH</sequence>
<dbReference type="EC" id="5.2.1.8" evidence="3"/>
<dbReference type="PANTHER" id="PTHR45843">
    <property type="entry name" value="PEPTIDYL-PROLYL CIS-TRANS ISOMERASE-LIKE 4"/>
    <property type="match status" value="1"/>
</dbReference>
<dbReference type="CDD" id="cd01921">
    <property type="entry name" value="cyclophilin_RRM"/>
    <property type="match status" value="1"/>
</dbReference>
<dbReference type="Pfam" id="PF00022">
    <property type="entry name" value="Actin"/>
    <property type="match status" value="1"/>
</dbReference>
<evidence type="ECO:0000256" key="5">
    <source>
        <dbReference type="ARBA" id="ARBA00023110"/>
    </source>
</evidence>
<gene>
    <name evidence="15" type="primary">A08p000200.1_BraROA</name>
    <name evidence="15" type="ORF">IGI04_029217</name>
</gene>
<dbReference type="Pfam" id="PF00076">
    <property type="entry name" value="RRM_1"/>
    <property type="match status" value="1"/>
</dbReference>
<dbReference type="EMBL" id="JADBGQ010000007">
    <property type="protein sequence ID" value="KAG5387676.1"/>
    <property type="molecule type" value="Genomic_DNA"/>
</dbReference>
<keyword evidence="6" id="KW-0413">Isomerase</keyword>
<evidence type="ECO:0000313" key="15">
    <source>
        <dbReference type="EMBL" id="KAG5387676.1"/>
    </source>
</evidence>
<keyword evidence="5" id="KW-0697">Rotamase</keyword>
<dbReference type="SUPFAM" id="SSF53067">
    <property type="entry name" value="Actin-like ATPase domain"/>
    <property type="match status" value="2"/>
</dbReference>
<dbReference type="Gene3D" id="3.30.70.330">
    <property type="match status" value="1"/>
</dbReference>
<evidence type="ECO:0000256" key="8">
    <source>
        <dbReference type="PROSITE-ProRule" id="PRU00047"/>
    </source>
</evidence>
<keyword evidence="8" id="KW-0479">Metal-binding</keyword>
<comment type="catalytic activity">
    <reaction evidence="1">
        <text>[protein]-peptidylproline (omega=180) = [protein]-peptidylproline (omega=0)</text>
        <dbReference type="Rhea" id="RHEA:16237"/>
        <dbReference type="Rhea" id="RHEA-COMP:10747"/>
        <dbReference type="Rhea" id="RHEA-COMP:10748"/>
        <dbReference type="ChEBI" id="CHEBI:83833"/>
        <dbReference type="ChEBI" id="CHEBI:83834"/>
        <dbReference type="EC" id="5.2.1.8"/>
    </reaction>
</comment>
<dbReference type="SUPFAM" id="SSF54928">
    <property type="entry name" value="RNA-binding domain, RBD"/>
    <property type="match status" value="1"/>
</dbReference>
<feature type="compositionally biased region" description="Basic and acidic residues" evidence="11">
    <location>
        <begin position="455"/>
        <end position="469"/>
    </location>
</feature>
<dbReference type="Gene3D" id="2.40.100.10">
    <property type="entry name" value="Cyclophilin-like"/>
    <property type="match status" value="1"/>
</dbReference>
<feature type="domain" description="CCHC-type" evidence="14">
    <location>
        <begin position="409"/>
        <end position="422"/>
    </location>
</feature>